<keyword evidence="3" id="KW-1185">Reference proteome</keyword>
<reference evidence="3" key="1">
    <citation type="submission" date="2016-10" db="EMBL/GenBank/DDBJ databases">
        <authorList>
            <person name="Varghese N."/>
            <person name="Submissions S."/>
        </authorList>
    </citation>
    <scope>NUCLEOTIDE SEQUENCE [LARGE SCALE GENOMIC DNA]</scope>
    <source>
        <strain evidence="3">DSM 44232</strain>
    </source>
</reference>
<name>A0A1I6F841_9PSEU</name>
<organism evidence="2 3">
    <name type="scientific">Lentzea waywayandensis</name>
    <dbReference type="NCBI Taxonomy" id="84724"/>
    <lineage>
        <taxon>Bacteria</taxon>
        <taxon>Bacillati</taxon>
        <taxon>Actinomycetota</taxon>
        <taxon>Actinomycetes</taxon>
        <taxon>Pseudonocardiales</taxon>
        <taxon>Pseudonocardiaceae</taxon>
        <taxon>Lentzea</taxon>
    </lineage>
</organism>
<dbReference type="EMBL" id="FOYL01000009">
    <property type="protein sequence ID" value="SFR26032.1"/>
    <property type="molecule type" value="Genomic_DNA"/>
</dbReference>
<evidence type="ECO:0000313" key="2">
    <source>
        <dbReference type="EMBL" id="SFR26032.1"/>
    </source>
</evidence>
<evidence type="ECO:0000313" key="3">
    <source>
        <dbReference type="Proteomes" id="UP000198583"/>
    </source>
</evidence>
<protein>
    <submittedName>
        <fullName evidence="2">Uncharacterized protein</fullName>
    </submittedName>
</protein>
<accession>A0A1I6F841</accession>
<feature type="compositionally biased region" description="Basic and acidic residues" evidence="1">
    <location>
        <begin position="202"/>
        <end position="215"/>
    </location>
</feature>
<evidence type="ECO:0000256" key="1">
    <source>
        <dbReference type="SAM" id="MobiDB-lite"/>
    </source>
</evidence>
<proteinExistence type="predicted"/>
<dbReference type="Proteomes" id="UP000198583">
    <property type="component" value="Unassembled WGS sequence"/>
</dbReference>
<dbReference type="STRING" id="84724.SAMN04488564_109191"/>
<feature type="region of interest" description="Disordered" evidence="1">
    <location>
        <begin position="189"/>
        <end position="215"/>
    </location>
</feature>
<dbReference type="AlphaFoldDB" id="A0A1I6F841"/>
<gene>
    <name evidence="2" type="ORF">SAMN04488564_109191</name>
</gene>
<sequence length="215" mass="23432">MGANELLRVLARKTAHAPEPSGTGRYHYVHTVGAYRRTNRFLSRTGESTVTSVVEHLERKQWIAPDGSGRLLVTQGEEVMVPPSGDYAAGQLSDLFITATDEASLAVQLGRLTSKTTTAAVMKAFRQVWHLQVVTPPLQRLLLLHLAKCVDLTVEDESREFAGRSGVVVSHAGHLLAFSPDTGELIGAEGSGPSRTEWLRSGYRETTAEELRSTP</sequence>